<protein>
    <submittedName>
        <fullName evidence="1">Uncharacterized protein</fullName>
    </submittedName>
</protein>
<keyword evidence="2" id="KW-1185">Reference proteome</keyword>
<dbReference type="AlphaFoldDB" id="A0A2J6SKU3"/>
<sequence length="60" mass="6463">MLPVSSRDLHRSCKALIQLILRSYAAIRPSAATTTTSTSLCILISRSQHHLSIVGEAAKS</sequence>
<dbReference type="Proteomes" id="UP000235371">
    <property type="component" value="Unassembled WGS sequence"/>
</dbReference>
<gene>
    <name evidence="1" type="ORF">K444DRAFT_620460</name>
</gene>
<dbReference type="EMBL" id="KZ613912">
    <property type="protein sequence ID" value="PMD51340.1"/>
    <property type="molecule type" value="Genomic_DNA"/>
</dbReference>
<name>A0A2J6SKU3_9HELO</name>
<reference evidence="1 2" key="1">
    <citation type="submission" date="2016-04" db="EMBL/GenBank/DDBJ databases">
        <title>A degradative enzymes factory behind the ericoid mycorrhizal symbiosis.</title>
        <authorList>
            <consortium name="DOE Joint Genome Institute"/>
            <person name="Martino E."/>
            <person name="Morin E."/>
            <person name="Grelet G."/>
            <person name="Kuo A."/>
            <person name="Kohler A."/>
            <person name="Daghino S."/>
            <person name="Barry K."/>
            <person name="Choi C."/>
            <person name="Cichocki N."/>
            <person name="Clum A."/>
            <person name="Copeland A."/>
            <person name="Hainaut M."/>
            <person name="Haridas S."/>
            <person name="Labutti K."/>
            <person name="Lindquist E."/>
            <person name="Lipzen A."/>
            <person name="Khouja H.-R."/>
            <person name="Murat C."/>
            <person name="Ohm R."/>
            <person name="Olson A."/>
            <person name="Spatafora J."/>
            <person name="Veneault-Fourrey C."/>
            <person name="Henrissat B."/>
            <person name="Grigoriev I."/>
            <person name="Martin F."/>
            <person name="Perotto S."/>
        </authorList>
    </citation>
    <scope>NUCLEOTIDE SEQUENCE [LARGE SCALE GENOMIC DNA]</scope>
    <source>
        <strain evidence="1 2">E</strain>
    </source>
</reference>
<proteinExistence type="predicted"/>
<evidence type="ECO:0000313" key="1">
    <source>
        <dbReference type="EMBL" id="PMD51340.1"/>
    </source>
</evidence>
<dbReference type="RefSeq" id="XP_024728244.1">
    <property type="nucleotide sequence ID" value="XM_024881712.1"/>
</dbReference>
<organism evidence="1 2">
    <name type="scientific">Hyaloscypha bicolor E</name>
    <dbReference type="NCBI Taxonomy" id="1095630"/>
    <lineage>
        <taxon>Eukaryota</taxon>
        <taxon>Fungi</taxon>
        <taxon>Dikarya</taxon>
        <taxon>Ascomycota</taxon>
        <taxon>Pezizomycotina</taxon>
        <taxon>Leotiomycetes</taxon>
        <taxon>Helotiales</taxon>
        <taxon>Hyaloscyphaceae</taxon>
        <taxon>Hyaloscypha</taxon>
        <taxon>Hyaloscypha bicolor</taxon>
    </lineage>
</organism>
<evidence type="ECO:0000313" key="2">
    <source>
        <dbReference type="Proteomes" id="UP000235371"/>
    </source>
</evidence>
<dbReference type="GeneID" id="36589789"/>
<dbReference type="InParanoid" id="A0A2J6SKU3"/>
<accession>A0A2J6SKU3</accession>